<organism evidence="1">
    <name type="scientific">marine sediment metagenome</name>
    <dbReference type="NCBI Taxonomy" id="412755"/>
    <lineage>
        <taxon>unclassified sequences</taxon>
        <taxon>metagenomes</taxon>
        <taxon>ecological metagenomes</taxon>
    </lineage>
</organism>
<evidence type="ECO:0000313" key="1">
    <source>
        <dbReference type="EMBL" id="GAH66533.1"/>
    </source>
</evidence>
<dbReference type="AlphaFoldDB" id="X1J9V8"/>
<feature type="non-terminal residue" evidence="1">
    <location>
        <position position="262"/>
    </location>
</feature>
<gene>
    <name evidence="1" type="ORF">S03H2_50585</name>
</gene>
<accession>X1J9V8</accession>
<comment type="caution">
    <text evidence="1">The sequence shown here is derived from an EMBL/GenBank/DDBJ whole genome shotgun (WGS) entry which is preliminary data.</text>
</comment>
<feature type="non-terminal residue" evidence="1">
    <location>
        <position position="1"/>
    </location>
</feature>
<proteinExistence type="predicted"/>
<dbReference type="EMBL" id="BARU01032044">
    <property type="protein sequence ID" value="GAH66533.1"/>
    <property type="molecule type" value="Genomic_DNA"/>
</dbReference>
<sequence length="262" mass="30518">YLPFDESVLMKHFARTGKHVKANRNHLNYYIQSIKKYKEYKKDKNSIFGKPLCETSKPCQIQKDERFWTINTLMNIYYSPNRVNELCILFEKAFGKKVPISIEINSWEECLTSNNLKLYFEVDLPSPTSYKKKLCSLYEKGNIQEHQIIPFILASAHGKKTLEGSTQVDALIVNPDNGFSVLIEAKVLSDISIGVTYDVVRNQIARNIDVMLESDERLCDSLKKREPNKSIFLLLTPKLFKDNPTSRLYGYKIREYQDKNKR</sequence>
<protein>
    <submittedName>
        <fullName evidence="1">Uncharacterized protein</fullName>
    </submittedName>
</protein>
<reference evidence="1" key="1">
    <citation type="journal article" date="2014" name="Front. Microbiol.">
        <title>High frequency of phylogenetically diverse reductive dehalogenase-homologous genes in deep subseafloor sedimentary metagenomes.</title>
        <authorList>
            <person name="Kawai M."/>
            <person name="Futagami T."/>
            <person name="Toyoda A."/>
            <person name="Takaki Y."/>
            <person name="Nishi S."/>
            <person name="Hori S."/>
            <person name="Arai W."/>
            <person name="Tsubouchi T."/>
            <person name="Morono Y."/>
            <person name="Uchiyama I."/>
            <person name="Ito T."/>
            <person name="Fujiyama A."/>
            <person name="Inagaki F."/>
            <person name="Takami H."/>
        </authorList>
    </citation>
    <scope>NUCLEOTIDE SEQUENCE</scope>
    <source>
        <strain evidence="1">Expedition CK06-06</strain>
    </source>
</reference>
<name>X1J9V8_9ZZZZ</name>